<comment type="caution">
    <text evidence="2">The sequence shown here is derived from an EMBL/GenBank/DDBJ whole genome shotgun (WGS) entry which is preliminary data.</text>
</comment>
<name>A0A242A983_9ENTE</name>
<organism evidence="2 3">
    <name type="scientific">Candidatus Enterococcus testudinis</name>
    <dbReference type="NCBI Taxonomy" id="1834191"/>
    <lineage>
        <taxon>Bacteria</taxon>
        <taxon>Bacillati</taxon>
        <taxon>Bacillota</taxon>
        <taxon>Bacilli</taxon>
        <taxon>Lactobacillales</taxon>
        <taxon>Enterococcaceae</taxon>
        <taxon>Enterococcus</taxon>
    </lineage>
</organism>
<keyword evidence="1" id="KW-0472">Membrane</keyword>
<keyword evidence="1" id="KW-1133">Transmembrane helix</keyword>
<evidence type="ECO:0008006" key="4">
    <source>
        <dbReference type="Google" id="ProtNLM"/>
    </source>
</evidence>
<dbReference type="RefSeq" id="WP_086275231.1">
    <property type="nucleotide sequence ID" value="NZ_NGKU01000001.1"/>
</dbReference>
<keyword evidence="1" id="KW-0812">Transmembrane</keyword>
<evidence type="ECO:0000256" key="1">
    <source>
        <dbReference type="SAM" id="Phobius"/>
    </source>
</evidence>
<protein>
    <recommendedName>
        <fullName evidence="4">DUF2929 domain-containing protein</fullName>
    </recommendedName>
</protein>
<evidence type="ECO:0000313" key="3">
    <source>
        <dbReference type="Proteomes" id="UP000195043"/>
    </source>
</evidence>
<dbReference type="AlphaFoldDB" id="A0A242A983"/>
<dbReference type="EMBL" id="NGKU01000001">
    <property type="protein sequence ID" value="OTN77173.1"/>
    <property type="molecule type" value="Genomic_DNA"/>
</dbReference>
<feature type="transmembrane region" description="Helical" evidence="1">
    <location>
        <begin position="36"/>
        <end position="54"/>
    </location>
</feature>
<dbReference type="Pfam" id="PF11151">
    <property type="entry name" value="DUF2929"/>
    <property type="match status" value="1"/>
</dbReference>
<sequence length="61" mass="6576">MRYLVTLFWTFVLGQVVGYLGSSLSGATYDFQLTTIISLITGVVILLIATIAPAPEKTSHS</sequence>
<dbReference type="InterPro" id="IPR021324">
    <property type="entry name" value="DUF2929"/>
</dbReference>
<dbReference type="Proteomes" id="UP000195043">
    <property type="component" value="Unassembled WGS sequence"/>
</dbReference>
<reference evidence="2 3" key="1">
    <citation type="submission" date="2017-05" db="EMBL/GenBank/DDBJ databases">
        <title>The Genome Sequence of Enterococcus sp. 8G7_MSG3316.</title>
        <authorList>
            <consortium name="The Broad Institute Genomics Platform"/>
            <consortium name="The Broad Institute Genomic Center for Infectious Diseases"/>
            <person name="Earl A."/>
            <person name="Manson A."/>
            <person name="Schwartman J."/>
            <person name="Gilmore M."/>
            <person name="Abouelleil A."/>
            <person name="Cao P."/>
            <person name="Chapman S."/>
            <person name="Cusick C."/>
            <person name="Shea T."/>
            <person name="Young S."/>
            <person name="Neafsey D."/>
            <person name="Nusbaum C."/>
            <person name="Birren B."/>
        </authorList>
    </citation>
    <scope>NUCLEOTIDE SEQUENCE [LARGE SCALE GENOMIC DNA]</scope>
    <source>
        <strain evidence="2 3">8G7_MSG3316</strain>
    </source>
</reference>
<keyword evidence="3" id="KW-1185">Reference proteome</keyword>
<gene>
    <name evidence="2" type="ORF">A5886_002269</name>
</gene>
<accession>A0A242A983</accession>
<dbReference type="OrthoDB" id="2139526at2"/>
<evidence type="ECO:0000313" key="2">
    <source>
        <dbReference type="EMBL" id="OTN77173.1"/>
    </source>
</evidence>
<dbReference type="STRING" id="1834191.A5886_002269"/>
<proteinExistence type="predicted"/>